<name>A0A3B4B224_9GOBI</name>
<dbReference type="PROSITE" id="PS01180">
    <property type="entry name" value="CUB"/>
    <property type="match status" value="1"/>
</dbReference>
<keyword evidence="1" id="KW-0677">Repeat</keyword>
<evidence type="ECO:0000313" key="6">
    <source>
        <dbReference type="Proteomes" id="UP000261520"/>
    </source>
</evidence>
<proteinExistence type="predicted"/>
<accession>A0A3B4B224</accession>
<dbReference type="SUPFAM" id="SSF49854">
    <property type="entry name" value="Spermadhesin, CUB domain"/>
    <property type="match status" value="1"/>
</dbReference>
<evidence type="ECO:0000256" key="2">
    <source>
        <dbReference type="ARBA" id="ARBA00023157"/>
    </source>
</evidence>
<sequence length="172" mass="19210">VMPVCLVSCSLWRSHPLNAPSGTITSPNYPNLYPHSRLCHWEVVAMPGRRVTLTINDLRLEGSGTSCLYDYVEVRTSCDTAAPLMGTFCGSELPPKLRSSSNHLYLVFRTDSSVSGEVFYVMLKLSNYELCSHVCVDLSHSFKYLLNLVKVGASLTKVRRPQTTVPLYTTFK</sequence>
<dbReference type="InterPro" id="IPR035914">
    <property type="entry name" value="Sperma_CUB_dom_sf"/>
</dbReference>
<dbReference type="Gene3D" id="2.60.120.290">
    <property type="entry name" value="Spermadhesin, CUB domain"/>
    <property type="match status" value="1"/>
</dbReference>
<dbReference type="FunFam" id="2.60.120.290:FF:000013">
    <property type="entry name" value="Membrane frizzled-related protein"/>
    <property type="match status" value="1"/>
</dbReference>
<dbReference type="CDD" id="cd00041">
    <property type="entry name" value="CUB"/>
    <property type="match status" value="1"/>
</dbReference>
<dbReference type="SMART" id="SM00042">
    <property type="entry name" value="CUB"/>
    <property type="match status" value="1"/>
</dbReference>
<dbReference type="PANTHER" id="PTHR24251">
    <property type="entry name" value="OVOCHYMASE-RELATED"/>
    <property type="match status" value="1"/>
</dbReference>
<evidence type="ECO:0000256" key="1">
    <source>
        <dbReference type="ARBA" id="ARBA00022737"/>
    </source>
</evidence>
<protein>
    <recommendedName>
        <fullName evidence="4">CUB domain-containing protein</fullName>
    </recommendedName>
</protein>
<dbReference type="Proteomes" id="UP000261520">
    <property type="component" value="Unplaced"/>
</dbReference>
<organism evidence="5 6">
    <name type="scientific">Periophthalmus magnuspinnatus</name>
    <dbReference type="NCBI Taxonomy" id="409849"/>
    <lineage>
        <taxon>Eukaryota</taxon>
        <taxon>Metazoa</taxon>
        <taxon>Chordata</taxon>
        <taxon>Craniata</taxon>
        <taxon>Vertebrata</taxon>
        <taxon>Euteleostomi</taxon>
        <taxon>Actinopterygii</taxon>
        <taxon>Neopterygii</taxon>
        <taxon>Teleostei</taxon>
        <taxon>Neoteleostei</taxon>
        <taxon>Acanthomorphata</taxon>
        <taxon>Gobiaria</taxon>
        <taxon>Gobiiformes</taxon>
        <taxon>Gobioidei</taxon>
        <taxon>Gobiidae</taxon>
        <taxon>Oxudercinae</taxon>
        <taxon>Periophthalmus</taxon>
    </lineage>
</organism>
<dbReference type="Ensembl" id="ENSPMGT00000024549.1">
    <property type="protein sequence ID" value="ENSPMGP00000023045.1"/>
    <property type="gene ID" value="ENSPMGG00000018650.1"/>
</dbReference>
<reference evidence="5" key="2">
    <citation type="submission" date="2025-09" db="UniProtKB">
        <authorList>
            <consortium name="Ensembl"/>
        </authorList>
    </citation>
    <scope>IDENTIFICATION</scope>
</reference>
<keyword evidence="2" id="KW-1015">Disulfide bond</keyword>
<comment type="caution">
    <text evidence="3">Lacks conserved residue(s) required for the propagation of feature annotation.</text>
</comment>
<evidence type="ECO:0000256" key="3">
    <source>
        <dbReference type="PROSITE-ProRule" id="PRU00059"/>
    </source>
</evidence>
<keyword evidence="6" id="KW-1185">Reference proteome</keyword>
<feature type="domain" description="CUB" evidence="4">
    <location>
        <begin position="9"/>
        <end position="126"/>
    </location>
</feature>
<dbReference type="AlphaFoldDB" id="A0A3B4B224"/>
<dbReference type="Pfam" id="PF00431">
    <property type="entry name" value="CUB"/>
    <property type="match status" value="1"/>
</dbReference>
<reference evidence="5" key="1">
    <citation type="submission" date="2025-08" db="UniProtKB">
        <authorList>
            <consortium name="Ensembl"/>
        </authorList>
    </citation>
    <scope>IDENTIFICATION</scope>
</reference>
<dbReference type="InterPro" id="IPR000859">
    <property type="entry name" value="CUB_dom"/>
</dbReference>
<evidence type="ECO:0000313" key="5">
    <source>
        <dbReference type="Ensembl" id="ENSPMGP00000023045.1"/>
    </source>
</evidence>
<evidence type="ECO:0000259" key="4">
    <source>
        <dbReference type="PROSITE" id="PS01180"/>
    </source>
</evidence>